<proteinExistence type="predicted"/>
<dbReference type="STRING" id="861299.J421_3031"/>
<dbReference type="RefSeq" id="WP_148306338.1">
    <property type="nucleotide sequence ID" value="NZ_CP007128.1"/>
</dbReference>
<dbReference type="HOGENOM" id="CLU_1319400_0_0_0"/>
<dbReference type="AlphaFoldDB" id="W0RM99"/>
<gene>
    <name evidence="2" type="ORF">J421_3031</name>
</gene>
<accession>W0RM99</accession>
<dbReference type="EMBL" id="CP007128">
    <property type="protein sequence ID" value="AHG90568.1"/>
    <property type="molecule type" value="Genomic_DNA"/>
</dbReference>
<organism evidence="2 3">
    <name type="scientific">Gemmatirosa kalamazoonensis</name>
    <dbReference type="NCBI Taxonomy" id="861299"/>
    <lineage>
        <taxon>Bacteria</taxon>
        <taxon>Pseudomonadati</taxon>
        <taxon>Gemmatimonadota</taxon>
        <taxon>Gemmatimonadia</taxon>
        <taxon>Gemmatimonadales</taxon>
        <taxon>Gemmatimonadaceae</taxon>
        <taxon>Gemmatirosa</taxon>
    </lineage>
</organism>
<dbReference type="KEGG" id="gba:J421_3031"/>
<evidence type="ECO:0000256" key="1">
    <source>
        <dbReference type="SAM" id="SignalP"/>
    </source>
</evidence>
<evidence type="ECO:0000313" key="3">
    <source>
        <dbReference type="Proteomes" id="UP000019151"/>
    </source>
</evidence>
<name>W0RM99_9BACT</name>
<evidence type="ECO:0008006" key="4">
    <source>
        <dbReference type="Google" id="ProtNLM"/>
    </source>
</evidence>
<dbReference type="InParanoid" id="W0RM99"/>
<sequence>MQTHLPTWLRRASLAAVYLGAATAAAQPPPGTPIGAFRGQRFVMRVSENPALDGIGQLFPIMGQRRNAAGRPAGPIVPFAVQSGFAELFDDVAQTVRSDDLWFYSNGNRPVGIPVAAPACPVLSCIWLVSDNNVASPGGNEAPETYVASFVFSASLPQGSVDATSQLSEAEYTFEEPPDVDTVVPEPAEPLLVGAGLLGITAGVRSKK</sequence>
<feature type="chain" id="PRO_5004794385" description="PEP motif anchor domain protein" evidence="1">
    <location>
        <begin position="27"/>
        <end position="208"/>
    </location>
</feature>
<feature type="signal peptide" evidence="1">
    <location>
        <begin position="1"/>
        <end position="26"/>
    </location>
</feature>
<evidence type="ECO:0000313" key="2">
    <source>
        <dbReference type="EMBL" id="AHG90568.1"/>
    </source>
</evidence>
<protein>
    <recommendedName>
        <fullName evidence="4">PEP motif anchor domain protein</fullName>
    </recommendedName>
</protein>
<reference evidence="2 3" key="1">
    <citation type="journal article" date="2014" name="Genome Announc.">
        <title>Genome Sequence and Methylome of Soil Bacterium Gemmatirosa kalamazoonensis KBS708T, a Member of the Rarely Cultivated Gemmatimonadetes Phylum.</title>
        <authorList>
            <person name="Debruyn J.M."/>
            <person name="Radosevich M."/>
            <person name="Wommack K.E."/>
            <person name="Polson S.W."/>
            <person name="Hauser L.J."/>
            <person name="Fawaz M.N."/>
            <person name="Korlach J."/>
            <person name="Tsai Y.C."/>
        </authorList>
    </citation>
    <scope>NUCLEOTIDE SEQUENCE [LARGE SCALE GENOMIC DNA]</scope>
    <source>
        <strain evidence="2 3">KBS708</strain>
    </source>
</reference>
<keyword evidence="3" id="KW-1185">Reference proteome</keyword>
<dbReference type="Proteomes" id="UP000019151">
    <property type="component" value="Chromosome"/>
</dbReference>
<keyword evidence="1" id="KW-0732">Signal</keyword>